<reference evidence="2 3" key="1">
    <citation type="submission" date="2021-06" db="EMBL/GenBank/DDBJ databases">
        <title>Caerostris darwini draft genome.</title>
        <authorList>
            <person name="Kono N."/>
            <person name="Arakawa K."/>
        </authorList>
    </citation>
    <scope>NUCLEOTIDE SEQUENCE [LARGE SCALE GENOMIC DNA]</scope>
</reference>
<evidence type="ECO:0000313" key="2">
    <source>
        <dbReference type="EMBL" id="GIY63199.1"/>
    </source>
</evidence>
<evidence type="ECO:0000313" key="3">
    <source>
        <dbReference type="Proteomes" id="UP001054837"/>
    </source>
</evidence>
<dbReference type="AlphaFoldDB" id="A0AAV4V0I1"/>
<gene>
    <name evidence="2" type="ORF">CDAR_88921</name>
</gene>
<accession>A0AAV4V0I1</accession>
<proteinExistence type="predicted"/>
<protein>
    <submittedName>
        <fullName evidence="2">Uncharacterized protein</fullName>
    </submittedName>
</protein>
<comment type="caution">
    <text evidence="2">The sequence shown here is derived from an EMBL/GenBank/DDBJ whole genome shotgun (WGS) entry which is preliminary data.</text>
</comment>
<dbReference type="EMBL" id="BPLQ01012166">
    <property type="protein sequence ID" value="GIY63199.1"/>
    <property type="molecule type" value="Genomic_DNA"/>
</dbReference>
<feature type="region of interest" description="Disordered" evidence="1">
    <location>
        <begin position="67"/>
        <end position="86"/>
    </location>
</feature>
<sequence length="142" mass="16014">MVASERTKPGSRNSCHLNFISGSSSLFRFEIGCQPARNEPVTSPTKRLPPLLSPPFSARIPDSIRMHKRTTGNDFPPPHDGSRFYKPLESSERGRKFGRMLFSPHFTAERAAEVKVQHFINPRIWALGLALFSGRNGVMPFY</sequence>
<keyword evidence="3" id="KW-1185">Reference proteome</keyword>
<evidence type="ECO:0000256" key="1">
    <source>
        <dbReference type="SAM" id="MobiDB-lite"/>
    </source>
</evidence>
<organism evidence="2 3">
    <name type="scientific">Caerostris darwini</name>
    <dbReference type="NCBI Taxonomy" id="1538125"/>
    <lineage>
        <taxon>Eukaryota</taxon>
        <taxon>Metazoa</taxon>
        <taxon>Ecdysozoa</taxon>
        <taxon>Arthropoda</taxon>
        <taxon>Chelicerata</taxon>
        <taxon>Arachnida</taxon>
        <taxon>Araneae</taxon>
        <taxon>Araneomorphae</taxon>
        <taxon>Entelegynae</taxon>
        <taxon>Araneoidea</taxon>
        <taxon>Araneidae</taxon>
        <taxon>Caerostris</taxon>
    </lineage>
</organism>
<name>A0AAV4V0I1_9ARAC</name>
<dbReference type="Proteomes" id="UP001054837">
    <property type="component" value="Unassembled WGS sequence"/>
</dbReference>